<keyword evidence="9" id="KW-1185">Reference proteome</keyword>
<dbReference type="PIRSF" id="PIRSF000521">
    <property type="entry name" value="Transaminase_4ab_Lys_Orn"/>
    <property type="match status" value="1"/>
</dbReference>
<dbReference type="Proteomes" id="UP000232145">
    <property type="component" value="Unassembled WGS sequence"/>
</dbReference>
<comment type="pathway">
    <text evidence="6">Amino-acid biosynthesis.</text>
</comment>
<dbReference type="InterPro" id="IPR005814">
    <property type="entry name" value="Aminotrans_3"/>
</dbReference>
<organism evidence="8 9">
    <name type="scientific">Leptospira harrisiae</name>
    <dbReference type="NCBI Taxonomy" id="2023189"/>
    <lineage>
        <taxon>Bacteria</taxon>
        <taxon>Pseudomonadati</taxon>
        <taxon>Spirochaetota</taxon>
        <taxon>Spirochaetia</taxon>
        <taxon>Leptospirales</taxon>
        <taxon>Leptospiraceae</taxon>
        <taxon>Leptospira</taxon>
    </lineage>
</organism>
<name>A0A2N0AIH5_9LEPT</name>
<dbReference type="NCBIfam" id="NF002325">
    <property type="entry name" value="PRK01278.1"/>
    <property type="match status" value="1"/>
</dbReference>
<dbReference type="GO" id="GO:0030170">
    <property type="term" value="F:pyridoxal phosphate binding"/>
    <property type="evidence" value="ECO:0007669"/>
    <property type="project" value="InterPro"/>
</dbReference>
<comment type="similarity">
    <text evidence="7">Belongs to the class-III pyridoxal-phosphate-dependent aminotransferase family.</text>
</comment>
<dbReference type="OrthoDB" id="9807885at2"/>
<dbReference type="PROSITE" id="PS00600">
    <property type="entry name" value="AA_TRANSFER_CLASS_3"/>
    <property type="match status" value="1"/>
</dbReference>
<dbReference type="RefSeq" id="WP_100744635.1">
    <property type="nucleotide sequence ID" value="NZ_NPDW01000002.1"/>
</dbReference>
<evidence type="ECO:0000256" key="4">
    <source>
        <dbReference type="ARBA" id="ARBA00022679"/>
    </source>
</evidence>
<dbReference type="InterPro" id="IPR015421">
    <property type="entry name" value="PyrdxlP-dep_Trfase_major"/>
</dbReference>
<dbReference type="Gene3D" id="3.40.640.10">
    <property type="entry name" value="Type I PLP-dependent aspartate aminotransferase-like (Major domain)"/>
    <property type="match status" value="1"/>
</dbReference>
<dbReference type="PANTHER" id="PTHR11986:SF79">
    <property type="entry name" value="ACETYLORNITHINE AMINOTRANSFERASE, MITOCHONDRIAL"/>
    <property type="match status" value="1"/>
</dbReference>
<dbReference type="InterPro" id="IPR050103">
    <property type="entry name" value="Class-III_PLP-dep_AT"/>
</dbReference>
<dbReference type="SUPFAM" id="SSF53383">
    <property type="entry name" value="PLP-dependent transferases"/>
    <property type="match status" value="1"/>
</dbReference>
<dbReference type="GO" id="GO:0042802">
    <property type="term" value="F:identical protein binding"/>
    <property type="evidence" value="ECO:0007669"/>
    <property type="project" value="TreeGrafter"/>
</dbReference>
<proteinExistence type="inferred from homology"/>
<comment type="cofactor">
    <cofactor evidence="1">
        <name>pyridoxal 5'-phosphate</name>
        <dbReference type="ChEBI" id="CHEBI:597326"/>
    </cofactor>
</comment>
<dbReference type="InterPro" id="IPR004636">
    <property type="entry name" value="AcOrn/SuccOrn_fam"/>
</dbReference>
<gene>
    <name evidence="8" type="ORF">CH364_12100</name>
</gene>
<protein>
    <submittedName>
        <fullName evidence="8">Aspartate aminotransferase family protein</fullName>
    </submittedName>
</protein>
<comment type="caution">
    <text evidence="8">The sequence shown here is derived from an EMBL/GenBank/DDBJ whole genome shotgun (WGS) entry which is preliminary data.</text>
</comment>
<dbReference type="GO" id="GO:0008483">
    <property type="term" value="F:transaminase activity"/>
    <property type="evidence" value="ECO:0007669"/>
    <property type="project" value="UniProtKB-KW"/>
</dbReference>
<dbReference type="Gene3D" id="3.90.1150.10">
    <property type="entry name" value="Aspartate Aminotransferase, domain 1"/>
    <property type="match status" value="1"/>
</dbReference>
<dbReference type="EMBL" id="NPDX01000003">
    <property type="protein sequence ID" value="PJZ84084.1"/>
    <property type="molecule type" value="Genomic_DNA"/>
</dbReference>
<reference evidence="8 9" key="1">
    <citation type="submission" date="2017-07" db="EMBL/GenBank/DDBJ databases">
        <title>Leptospira spp. isolated from tropical soils.</title>
        <authorList>
            <person name="Thibeaux R."/>
            <person name="Iraola G."/>
            <person name="Ferres I."/>
            <person name="Bierque E."/>
            <person name="Girault D."/>
            <person name="Soupe-Gilbert M.-E."/>
            <person name="Picardeau M."/>
            <person name="Goarant C."/>
        </authorList>
    </citation>
    <scope>NUCLEOTIDE SEQUENCE [LARGE SCALE GENOMIC DNA]</scope>
    <source>
        <strain evidence="8 9">FH2-B-A1</strain>
    </source>
</reference>
<evidence type="ECO:0000256" key="5">
    <source>
        <dbReference type="ARBA" id="ARBA00022898"/>
    </source>
</evidence>
<evidence type="ECO:0000256" key="3">
    <source>
        <dbReference type="ARBA" id="ARBA00022605"/>
    </source>
</evidence>
<evidence type="ECO:0000313" key="8">
    <source>
        <dbReference type="EMBL" id="PJZ84084.1"/>
    </source>
</evidence>
<evidence type="ECO:0000256" key="2">
    <source>
        <dbReference type="ARBA" id="ARBA00022576"/>
    </source>
</evidence>
<dbReference type="GO" id="GO:0006526">
    <property type="term" value="P:L-arginine biosynthetic process"/>
    <property type="evidence" value="ECO:0007669"/>
    <property type="project" value="UniProtKB-ARBA"/>
</dbReference>
<keyword evidence="3" id="KW-0028">Amino-acid biosynthesis</keyword>
<dbReference type="InterPro" id="IPR015424">
    <property type="entry name" value="PyrdxlP-dep_Trfase"/>
</dbReference>
<dbReference type="AlphaFoldDB" id="A0A2N0AIH5"/>
<dbReference type="CDD" id="cd00610">
    <property type="entry name" value="OAT_like"/>
    <property type="match status" value="1"/>
</dbReference>
<evidence type="ECO:0000256" key="6">
    <source>
        <dbReference type="ARBA" id="ARBA00029440"/>
    </source>
</evidence>
<keyword evidence="4 8" id="KW-0808">Transferase</keyword>
<evidence type="ECO:0000256" key="7">
    <source>
        <dbReference type="RuleBase" id="RU003560"/>
    </source>
</evidence>
<dbReference type="NCBIfam" id="TIGR00707">
    <property type="entry name" value="argD"/>
    <property type="match status" value="1"/>
</dbReference>
<dbReference type="Pfam" id="PF00202">
    <property type="entry name" value="Aminotran_3"/>
    <property type="match status" value="1"/>
</dbReference>
<dbReference type="PANTHER" id="PTHR11986">
    <property type="entry name" value="AMINOTRANSFERASE CLASS III"/>
    <property type="match status" value="1"/>
</dbReference>
<accession>A0A2N0AIH5</accession>
<evidence type="ECO:0000256" key="1">
    <source>
        <dbReference type="ARBA" id="ARBA00001933"/>
    </source>
</evidence>
<dbReference type="InterPro" id="IPR049704">
    <property type="entry name" value="Aminotrans_3_PPA_site"/>
</dbReference>
<sequence>MSNNTKTKFEEIKKLSDKYLLNTYNRYPVAFEYGVGEMIFDQDNKGYIDFLAGIAVSNLGHGEADLIEAMRNQMDKILHSSNLYYSEEQAKLAEVIIENSIPGKVFLCNSGTEANEAAFKLMRRHGVKKNIDKPVILALHSSFHGRTLSAMTMTGNEAVRSGFGDLASDVYFVEANNEDSLIQAFDQYGESIAGIIMELIIGEGGVIPLSQSFVNLARKLTEETNSLLVFDEIQTGMGRTGKMFCFEHYGMYPDAFTLAKALGSGFPIGALVVAKEYEGVLERGMHGSTFGGNHLACVAAFETFKIILSRNLLDHVSTISEQMFARLKTMMESTGKIKQVRGRGLHIGVELYSESRPVVEECLKRGLVVNSTAGNVIRIIPPLILSIEKATEGLDILESVLKDMK</sequence>
<evidence type="ECO:0000313" key="9">
    <source>
        <dbReference type="Proteomes" id="UP000232145"/>
    </source>
</evidence>
<keyword evidence="2 8" id="KW-0032">Aminotransferase</keyword>
<keyword evidence="5 7" id="KW-0663">Pyridoxal phosphate</keyword>
<dbReference type="InterPro" id="IPR015422">
    <property type="entry name" value="PyrdxlP-dep_Trfase_small"/>
</dbReference>
<dbReference type="FunFam" id="3.40.640.10:FF:000004">
    <property type="entry name" value="Acetylornithine aminotransferase"/>
    <property type="match status" value="1"/>
</dbReference>